<keyword evidence="3" id="KW-0378">Hydrolase</keyword>
<dbReference type="EMBL" id="VHLH01000010">
    <property type="protein sequence ID" value="TPW29613.1"/>
    <property type="molecule type" value="Genomic_DNA"/>
</dbReference>
<proteinExistence type="predicted"/>
<dbReference type="Proteomes" id="UP000320314">
    <property type="component" value="Unassembled WGS sequence"/>
</dbReference>
<sequence length="585" mass="65549">MTTPLENLAMIGDGETVALISSAGSIEWLCLPRFDSAACCARLVGNTDHGHWTIGPEAEISGCEQRYQDDTLILETDMHCADGAIRVTDFMPVRDHCPLIVRIVEGLDGTVPTVLTGKFRFDYGRMPPWITLGDKSATMHVGPDKLVLCGLGEVEHVDGTLTSRFEVKKGERHVFTLGYSAAHEEAPEPPDADKALKETRQYWEEWISRFDRPVPYEREVRRSLLILKALIHRPTGGLVAAATTSLPERPGGELNWDYRYCWLRDAAFTLHALIACGYLEEATAWRDWILRAVGGAEDKMQIMYRVDGSRRLDEAVLDWLPGYRFSKPVRIGNAAAGQFQLDVFGEMLNMLHTSEQAGMERTEQGLRLERSIIDQLESAWKEPDHGIWEDRGKPRHYVASKVMAWVAFDRFLKGSGCEQLSRKEHARLTAVRDRLHEVICIEGYSSGLNSFTSYFGGQTIDASLLLLPMMGFLPMSDERMAGTVARIENRLLVDGLVRRHESESVSPEGAFLACGFWLAECQLMDDRREDAARMIERTIAVASPLGLLSEEYDPACKRLNGNFPQALSHLALISAVLALDAHDRR</sequence>
<dbReference type="PANTHER" id="PTHR31616">
    <property type="entry name" value="TREHALASE"/>
    <property type="match status" value="1"/>
</dbReference>
<dbReference type="GO" id="GO:0004553">
    <property type="term" value="F:hydrolase activity, hydrolyzing O-glycosyl compounds"/>
    <property type="evidence" value="ECO:0007669"/>
    <property type="project" value="UniProtKB-ARBA"/>
</dbReference>
<dbReference type="RefSeq" id="WP_141166356.1">
    <property type="nucleotide sequence ID" value="NZ_VHLH01000010.1"/>
</dbReference>
<accession>A0A506U5I0</accession>
<dbReference type="PANTHER" id="PTHR31616:SF0">
    <property type="entry name" value="GLUCAN 1,4-ALPHA-GLUCOSIDASE"/>
    <property type="match status" value="1"/>
</dbReference>
<evidence type="ECO:0000313" key="4">
    <source>
        <dbReference type="Proteomes" id="UP000320314"/>
    </source>
</evidence>
<dbReference type="Gene3D" id="1.50.10.10">
    <property type="match status" value="1"/>
</dbReference>
<gene>
    <name evidence="3" type="ORF">FJU11_07180</name>
</gene>
<evidence type="ECO:0000259" key="2">
    <source>
        <dbReference type="Pfam" id="PF19291"/>
    </source>
</evidence>
<dbReference type="SUPFAM" id="SSF48208">
    <property type="entry name" value="Six-hairpin glycosidases"/>
    <property type="match status" value="1"/>
</dbReference>
<protein>
    <submittedName>
        <fullName evidence="3">Glycoside hydrolase family 15 protein</fullName>
    </submittedName>
</protein>
<organism evidence="3 4">
    <name type="scientific">Pararhizobium mangrovi</name>
    <dbReference type="NCBI Taxonomy" id="2590452"/>
    <lineage>
        <taxon>Bacteria</taxon>
        <taxon>Pseudomonadati</taxon>
        <taxon>Pseudomonadota</taxon>
        <taxon>Alphaproteobacteria</taxon>
        <taxon>Hyphomicrobiales</taxon>
        <taxon>Rhizobiaceae</taxon>
        <taxon>Rhizobium/Agrobacterium group</taxon>
        <taxon>Pararhizobium</taxon>
    </lineage>
</organism>
<dbReference type="InterPro" id="IPR008928">
    <property type="entry name" value="6-hairpin_glycosidase_sf"/>
</dbReference>
<dbReference type="Pfam" id="PF19291">
    <property type="entry name" value="TREH_N"/>
    <property type="match status" value="1"/>
</dbReference>
<evidence type="ECO:0000313" key="3">
    <source>
        <dbReference type="EMBL" id="TPW29613.1"/>
    </source>
</evidence>
<dbReference type="Pfam" id="PF00723">
    <property type="entry name" value="Glyco_hydro_15"/>
    <property type="match status" value="1"/>
</dbReference>
<comment type="caution">
    <text evidence="3">The sequence shown here is derived from an EMBL/GenBank/DDBJ whole genome shotgun (WGS) entry which is preliminary data.</text>
</comment>
<evidence type="ECO:0000259" key="1">
    <source>
        <dbReference type="Pfam" id="PF00723"/>
    </source>
</evidence>
<reference evidence="3 4" key="1">
    <citation type="submission" date="2019-06" db="EMBL/GenBank/DDBJ databases">
        <authorList>
            <person name="Li M."/>
        </authorList>
    </citation>
    <scope>NUCLEOTIDE SEQUENCE [LARGE SCALE GENOMIC DNA]</scope>
    <source>
        <strain evidence="3 4">BGMRC6574</strain>
    </source>
</reference>
<dbReference type="GO" id="GO:0005975">
    <property type="term" value="P:carbohydrate metabolic process"/>
    <property type="evidence" value="ECO:0007669"/>
    <property type="project" value="InterPro"/>
</dbReference>
<name>A0A506U5I0_9HYPH</name>
<keyword evidence="4" id="KW-1185">Reference proteome</keyword>
<dbReference type="InterPro" id="IPR011613">
    <property type="entry name" value="GH15-like"/>
</dbReference>
<dbReference type="OrthoDB" id="3902805at2"/>
<dbReference type="InterPro" id="IPR012341">
    <property type="entry name" value="6hp_glycosidase-like_sf"/>
</dbReference>
<feature type="domain" description="GH15-like" evidence="1">
    <location>
        <begin position="220"/>
        <end position="576"/>
    </location>
</feature>
<dbReference type="AlphaFoldDB" id="A0A506U5I0"/>
<feature type="domain" description="Trehalase-like N-terminal" evidence="2">
    <location>
        <begin position="2"/>
        <end position="151"/>
    </location>
</feature>
<dbReference type="InterPro" id="IPR045582">
    <property type="entry name" value="Trehalase-like_N"/>
</dbReference>